<evidence type="ECO:0000313" key="10">
    <source>
        <dbReference type="EMBL" id="MBD8868597.1"/>
    </source>
</evidence>
<sequence>MRDLTLLRRSRTDRRVAGVAGGLGRHLDIDPIILRVGFVVLAFFGGAGLLLYAAGWLLLPEDGDEHGRLDLDPRTRSVALVGVGVLGGLLVIGDAWAGPGWFPWPLLLIGLIAWLVLSNRDRRRERRAAAYPGTPGATASDPVASGPAASDPVGNAAAGGSAAAGGPPSGYLPPPAPPRWTRDPRKRGPKLFWFTMALAALAVGTLGIVDTAGASVADSAYPALVLAVVAVMLVVGAFYGRAGGLILVGLIALLVTVIATLDRYDGREVDERPTSAAEVEAEYWNSAGEMRIDLRSVADLDALDGRTIDVGGTIGKVEVIVPDGLDVEVSAEVGGPGSIRLFGDEREGIDVRDSARIDGGVGVPEVTIEAHISVGEIEVTQR</sequence>
<proteinExistence type="predicted"/>
<dbReference type="EMBL" id="JACYXZ010000001">
    <property type="protein sequence ID" value="MBD8868597.1"/>
    <property type="molecule type" value="Genomic_DNA"/>
</dbReference>
<organism evidence="10 11">
    <name type="scientific">Nocardioides donggukensis</name>
    <dbReference type="NCBI Taxonomy" id="2774019"/>
    <lineage>
        <taxon>Bacteria</taxon>
        <taxon>Bacillati</taxon>
        <taxon>Actinomycetota</taxon>
        <taxon>Actinomycetes</taxon>
        <taxon>Propionibacteriales</taxon>
        <taxon>Nocardioidaceae</taxon>
        <taxon>Nocardioides</taxon>
    </lineage>
</organism>
<feature type="domain" description="Cell wall-active antibiotics response LiaF-like C-terminal" evidence="9">
    <location>
        <begin position="282"/>
        <end position="379"/>
    </location>
</feature>
<keyword evidence="3 7" id="KW-0812">Transmembrane</keyword>
<evidence type="ECO:0000256" key="6">
    <source>
        <dbReference type="SAM" id="MobiDB-lite"/>
    </source>
</evidence>
<feature type="transmembrane region" description="Helical" evidence="7">
    <location>
        <begin position="78"/>
        <end position="95"/>
    </location>
</feature>
<feature type="transmembrane region" description="Helical" evidence="7">
    <location>
        <begin position="191"/>
        <end position="209"/>
    </location>
</feature>
<evidence type="ECO:0000256" key="5">
    <source>
        <dbReference type="ARBA" id="ARBA00023136"/>
    </source>
</evidence>
<feature type="domain" description="Phage shock protein PspC N-terminal" evidence="8">
    <location>
        <begin position="7"/>
        <end position="61"/>
    </location>
</feature>
<evidence type="ECO:0000259" key="8">
    <source>
        <dbReference type="Pfam" id="PF04024"/>
    </source>
</evidence>
<accession>A0A927K2H3</accession>
<keyword evidence="4 7" id="KW-1133">Transmembrane helix</keyword>
<dbReference type="InterPro" id="IPR007168">
    <property type="entry name" value="Phageshock_PspC_N"/>
</dbReference>
<keyword evidence="2" id="KW-1003">Cell membrane</keyword>
<evidence type="ECO:0000256" key="3">
    <source>
        <dbReference type="ARBA" id="ARBA00022692"/>
    </source>
</evidence>
<keyword evidence="5 7" id="KW-0472">Membrane</keyword>
<dbReference type="PANTHER" id="PTHR33885:SF3">
    <property type="entry name" value="PHAGE SHOCK PROTEIN C"/>
    <property type="match status" value="1"/>
</dbReference>
<feature type="region of interest" description="Disordered" evidence="6">
    <location>
        <begin position="128"/>
        <end position="182"/>
    </location>
</feature>
<feature type="transmembrane region" description="Helical" evidence="7">
    <location>
        <begin position="32"/>
        <end position="58"/>
    </location>
</feature>
<dbReference type="InterPro" id="IPR052027">
    <property type="entry name" value="PspC"/>
</dbReference>
<reference evidence="10" key="1">
    <citation type="submission" date="2020-09" db="EMBL/GenBank/DDBJ databases">
        <title>Nocardioides sp. strain MJB4 16S ribosomal RNA gene Genome sequencing and assembly.</title>
        <authorList>
            <person name="Kim I."/>
        </authorList>
    </citation>
    <scope>NUCLEOTIDE SEQUENCE</scope>
    <source>
        <strain evidence="10">MJB4</strain>
    </source>
</reference>
<dbReference type="InterPro" id="IPR024425">
    <property type="entry name" value="LiaF-like_C"/>
</dbReference>
<gene>
    <name evidence="10" type="ORF">IE331_03070</name>
</gene>
<feature type="transmembrane region" description="Helical" evidence="7">
    <location>
        <begin position="244"/>
        <end position="261"/>
    </location>
</feature>
<dbReference type="Pfam" id="PF04024">
    <property type="entry name" value="PspC"/>
    <property type="match status" value="1"/>
</dbReference>
<feature type="transmembrane region" description="Helical" evidence="7">
    <location>
        <begin position="221"/>
        <end position="239"/>
    </location>
</feature>
<protein>
    <submittedName>
        <fullName evidence="10">PspC domain-containing protein</fullName>
    </submittedName>
</protein>
<dbReference type="RefSeq" id="WP_192140364.1">
    <property type="nucleotide sequence ID" value="NZ_JACYXZ010000001.1"/>
</dbReference>
<evidence type="ECO:0000256" key="4">
    <source>
        <dbReference type="ARBA" id="ARBA00022989"/>
    </source>
</evidence>
<dbReference type="Proteomes" id="UP000616839">
    <property type="component" value="Unassembled WGS sequence"/>
</dbReference>
<comment type="subcellular location">
    <subcellularLocation>
        <location evidence="1">Cell membrane</location>
        <topology evidence="1">Single-pass membrane protein</topology>
    </subcellularLocation>
</comment>
<comment type="caution">
    <text evidence="10">The sequence shown here is derived from an EMBL/GenBank/DDBJ whole genome shotgun (WGS) entry which is preliminary data.</text>
</comment>
<name>A0A927K2H3_9ACTN</name>
<keyword evidence="11" id="KW-1185">Reference proteome</keyword>
<evidence type="ECO:0000313" key="11">
    <source>
        <dbReference type="Proteomes" id="UP000616839"/>
    </source>
</evidence>
<feature type="compositionally biased region" description="Low complexity" evidence="6">
    <location>
        <begin position="156"/>
        <end position="166"/>
    </location>
</feature>
<dbReference type="GO" id="GO:0005886">
    <property type="term" value="C:plasma membrane"/>
    <property type="evidence" value="ECO:0007669"/>
    <property type="project" value="UniProtKB-SubCell"/>
</dbReference>
<dbReference type="Pfam" id="PF09922">
    <property type="entry name" value="LiaF-like_C"/>
    <property type="match status" value="1"/>
</dbReference>
<dbReference type="PANTHER" id="PTHR33885">
    <property type="entry name" value="PHAGE SHOCK PROTEIN C"/>
    <property type="match status" value="1"/>
</dbReference>
<evidence type="ECO:0000256" key="1">
    <source>
        <dbReference type="ARBA" id="ARBA00004162"/>
    </source>
</evidence>
<dbReference type="AlphaFoldDB" id="A0A927K2H3"/>
<feature type="transmembrane region" description="Helical" evidence="7">
    <location>
        <begin position="101"/>
        <end position="117"/>
    </location>
</feature>
<evidence type="ECO:0000256" key="7">
    <source>
        <dbReference type="SAM" id="Phobius"/>
    </source>
</evidence>
<evidence type="ECO:0000259" key="9">
    <source>
        <dbReference type="Pfam" id="PF09922"/>
    </source>
</evidence>
<evidence type="ECO:0000256" key="2">
    <source>
        <dbReference type="ARBA" id="ARBA00022475"/>
    </source>
</evidence>
<feature type="compositionally biased region" description="Low complexity" evidence="6">
    <location>
        <begin position="129"/>
        <end position="139"/>
    </location>
</feature>